<gene>
    <name evidence="2" type="ORF">BOX15_Mlig033099g1</name>
</gene>
<sequence length="76" mass="8656">MGSLCCCFGGDSDEHRHVNQPSPETRRRQLAEAAENRLSSRGPSEEAARRQKRQDEADRINMEKGRDNTGLSWRVD</sequence>
<evidence type="ECO:0000313" key="2">
    <source>
        <dbReference type="EMBL" id="PAA54877.1"/>
    </source>
</evidence>
<comment type="caution">
    <text evidence="2">The sequence shown here is derived from an EMBL/GenBank/DDBJ whole genome shotgun (WGS) entry which is preliminary data.</text>
</comment>
<proteinExistence type="predicted"/>
<evidence type="ECO:0000313" key="3">
    <source>
        <dbReference type="Proteomes" id="UP000215902"/>
    </source>
</evidence>
<protein>
    <recommendedName>
        <fullName evidence="4">Small VCP/p97-interacting protein</fullName>
    </recommendedName>
</protein>
<feature type="compositionally biased region" description="Basic and acidic residues" evidence="1">
    <location>
        <begin position="43"/>
        <end position="67"/>
    </location>
</feature>
<name>A0A267E1X2_9PLAT</name>
<organism evidence="2 3">
    <name type="scientific">Macrostomum lignano</name>
    <dbReference type="NCBI Taxonomy" id="282301"/>
    <lineage>
        <taxon>Eukaryota</taxon>
        <taxon>Metazoa</taxon>
        <taxon>Spiralia</taxon>
        <taxon>Lophotrochozoa</taxon>
        <taxon>Platyhelminthes</taxon>
        <taxon>Rhabditophora</taxon>
        <taxon>Macrostomorpha</taxon>
        <taxon>Macrostomida</taxon>
        <taxon>Macrostomidae</taxon>
        <taxon>Macrostomum</taxon>
    </lineage>
</organism>
<feature type="region of interest" description="Disordered" evidence="1">
    <location>
        <begin position="1"/>
        <end position="76"/>
    </location>
</feature>
<dbReference type="AlphaFoldDB" id="A0A267E1X2"/>
<keyword evidence="3" id="KW-1185">Reference proteome</keyword>
<dbReference type="Proteomes" id="UP000215902">
    <property type="component" value="Unassembled WGS sequence"/>
</dbReference>
<accession>A0A267E1X2</accession>
<evidence type="ECO:0000256" key="1">
    <source>
        <dbReference type="SAM" id="MobiDB-lite"/>
    </source>
</evidence>
<evidence type="ECO:0008006" key="4">
    <source>
        <dbReference type="Google" id="ProtNLM"/>
    </source>
</evidence>
<dbReference type="OrthoDB" id="10066206at2759"/>
<reference evidence="2 3" key="1">
    <citation type="submission" date="2017-06" db="EMBL/GenBank/DDBJ databases">
        <title>A platform for efficient transgenesis in Macrostomum lignano, a flatworm model organism for stem cell research.</title>
        <authorList>
            <person name="Berezikov E."/>
        </authorList>
    </citation>
    <scope>NUCLEOTIDE SEQUENCE [LARGE SCALE GENOMIC DNA]</scope>
    <source>
        <strain evidence="2">DV1</strain>
        <tissue evidence="2">Whole organism</tissue>
    </source>
</reference>
<dbReference type="EMBL" id="NIVC01002848">
    <property type="protein sequence ID" value="PAA54877.1"/>
    <property type="molecule type" value="Genomic_DNA"/>
</dbReference>